<evidence type="ECO:0000313" key="2">
    <source>
        <dbReference type="Proteomes" id="UP000789920"/>
    </source>
</evidence>
<dbReference type="Proteomes" id="UP000789920">
    <property type="component" value="Unassembled WGS sequence"/>
</dbReference>
<keyword evidence="2" id="KW-1185">Reference proteome</keyword>
<feature type="non-terminal residue" evidence="1">
    <location>
        <position position="1"/>
    </location>
</feature>
<gene>
    <name evidence="1" type="ORF">RPERSI_LOCUS26242</name>
</gene>
<name>A0ACA9S397_9GLOM</name>
<protein>
    <submittedName>
        <fullName evidence="1">7875_t:CDS:1</fullName>
    </submittedName>
</protein>
<sequence length="69" mass="8097">NQSENILITNPIVSVRRRKPSGRVKSSIEIQESSTEKYHYLSNTDINIQQPDNRKRYKICSEKNHNRAI</sequence>
<dbReference type="EMBL" id="CAJVQC010088927">
    <property type="protein sequence ID" value="CAG8824423.1"/>
    <property type="molecule type" value="Genomic_DNA"/>
</dbReference>
<comment type="caution">
    <text evidence="1">The sequence shown here is derived from an EMBL/GenBank/DDBJ whole genome shotgun (WGS) entry which is preliminary data.</text>
</comment>
<accession>A0ACA9S397</accession>
<feature type="non-terminal residue" evidence="1">
    <location>
        <position position="69"/>
    </location>
</feature>
<evidence type="ECO:0000313" key="1">
    <source>
        <dbReference type="EMBL" id="CAG8824423.1"/>
    </source>
</evidence>
<organism evidence="1 2">
    <name type="scientific">Racocetra persica</name>
    <dbReference type="NCBI Taxonomy" id="160502"/>
    <lineage>
        <taxon>Eukaryota</taxon>
        <taxon>Fungi</taxon>
        <taxon>Fungi incertae sedis</taxon>
        <taxon>Mucoromycota</taxon>
        <taxon>Glomeromycotina</taxon>
        <taxon>Glomeromycetes</taxon>
        <taxon>Diversisporales</taxon>
        <taxon>Gigasporaceae</taxon>
        <taxon>Racocetra</taxon>
    </lineage>
</organism>
<proteinExistence type="predicted"/>
<reference evidence="1" key="1">
    <citation type="submission" date="2021-06" db="EMBL/GenBank/DDBJ databases">
        <authorList>
            <person name="Kallberg Y."/>
            <person name="Tangrot J."/>
            <person name="Rosling A."/>
        </authorList>
    </citation>
    <scope>NUCLEOTIDE SEQUENCE</scope>
    <source>
        <strain evidence="1">MA461A</strain>
    </source>
</reference>